<accession>A0ABR9XEZ4</accession>
<reference evidence="1 2" key="1">
    <citation type="submission" date="2020-10" db="EMBL/GenBank/DDBJ databases">
        <title>Mucilaginibacter mali sp. nov., isolated from rhizosphere soil of apple orchard.</title>
        <authorList>
            <person name="Lee J.-S."/>
            <person name="Kim H.S."/>
            <person name="Kim J.-S."/>
        </authorList>
    </citation>
    <scope>NUCLEOTIDE SEQUENCE [LARGE SCALE GENOMIC DNA]</scope>
    <source>
        <strain evidence="1 2">KCTC 23157</strain>
    </source>
</reference>
<comment type="caution">
    <text evidence="1">The sequence shown here is derived from an EMBL/GenBank/DDBJ whole genome shotgun (WGS) entry which is preliminary data.</text>
</comment>
<dbReference type="InterPro" id="IPR008928">
    <property type="entry name" value="6-hairpin_glycosidase_sf"/>
</dbReference>
<evidence type="ECO:0008006" key="3">
    <source>
        <dbReference type="Google" id="ProtNLM"/>
    </source>
</evidence>
<protein>
    <recommendedName>
        <fullName evidence="3">Alpha-L-rhamnosidase six-hairpin glycosidase domain-containing protein</fullName>
    </recommendedName>
</protein>
<sequence>MAFVVQGSALPRALYFYGSEQNDLYQLLKREGFNLKKCETPMAAVKAAVKGSGVFILAKNYPQTDPQNRITAQLLAAAKAKGLKLYIEYPAEFPGLDIPSKPLETQLERGVVTTGLFGERLKPMSLLGINNCFVLPVQATNPLIVLAKVVGVDKAEYGLDDTPTNPILFEKDGTLIAMTGLSNFETGRYGPQASIKTVWRYILERIMGTRNMQLKHWREDVKPMFGQDEPLPPAAKINSIRKGVEWFNNGHFFVHPSWKAEWEKYGNNGTKPIGPPLDLNKPNGDGTLGIIEGHTSTIYYDGRQQYRYWMRADVQGEASMTLAAAGSLLNNNEYKTKSANLIDFMFKTSNLRAGPKNDPNSPAFGLLGWATSNAGTFYGDDNSRAILGAIAAANYLKTDRWDKELTEAIMGNFRTTGKQGFRGERLEEGDIIKHGWPYYYNRDLQHFSPHFESWMWACYLWLYAKTGYEPLLTKTKEAIKETMAVYPDKWRWGSSMQTQRARMILPLAWLVRIENTEEHRQWLDMMVTEMLKNQSESGAIREEQGAKGKGMFKELKKNSDYGSDEGSLIFKNGEEISCMLYTNNFALFSLHEAEMATGNPKYKEATNKLSDFLTRVQVQSEKHKDLDGAWFRAFDYGKWDYWASNSDAGWGAWCTLTGWIQSWIVTTQIQIQQKQSFWDVTKNSGMATSGKAVIEQMMSKPKE</sequence>
<name>A0ABR9XEZ4_9SPHI</name>
<evidence type="ECO:0000313" key="1">
    <source>
        <dbReference type="EMBL" id="MBE9665750.1"/>
    </source>
</evidence>
<keyword evidence="2" id="KW-1185">Reference proteome</keyword>
<dbReference type="EMBL" id="JADFFM010000001">
    <property type="protein sequence ID" value="MBE9665750.1"/>
    <property type="molecule type" value="Genomic_DNA"/>
</dbReference>
<evidence type="ECO:0000313" key="2">
    <source>
        <dbReference type="Proteomes" id="UP000632774"/>
    </source>
</evidence>
<gene>
    <name evidence="1" type="ORF">IRJ18_05210</name>
</gene>
<dbReference type="SUPFAM" id="SSF48208">
    <property type="entry name" value="Six-hairpin glycosidases"/>
    <property type="match status" value="1"/>
</dbReference>
<organism evidence="1 2">
    <name type="scientific">Mucilaginibacter boryungensis</name>
    <dbReference type="NCBI Taxonomy" id="768480"/>
    <lineage>
        <taxon>Bacteria</taxon>
        <taxon>Pseudomonadati</taxon>
        <taxon>Bacteroidota</taxon>
        <taxon>Sphingobacteriia</taxon>
        <taxon>Sphingobacteriales</taxon>
        <taxon>Sphingobacteriaceae</taxon>
        <taxon>Mucilaginibacter</taxon>
    </lineage>
</organism>
<dbReference type="Proteomes" id="UP000632774">
    <property type="component" value="Unassembled WGS sequence"/>
</dbReference>
<proteinExistence type="predicted"/>